<sequence>MQNYRTRRNWAKKNPSHGYFRPQFPEDISLQVMGNPFFERWELDFLLMSIDVFDWLDMTEGTGYAGISAMLHKLIGMRLTYFHEDIRKSMHCFSPVLTYDDPALDYRVD</sequence>
<evidence type="ECO:0000313" key="2">
    <source>
        <dbReference type="Proteomes" id="UP001498398"/>
    </source>
</evidence>
<reference evidence="1 2" key="1">
    <citation type="submission" date="2024-01" db="EMBL/GenBank/DDBJ databases">
        <title>A draft genome for the cacao thread blight pathogen Marasmiellus scandens.</title>
        <authorList>
            <person name="Baruah I.K."/>
            <person name="Leung J."/>
            <person name="Bukari Y."/>
            <person name="Amoako-Attah I."/>
            <person name="Meinhardt L.W."/>
            <person name="Bailey B.A."/>
            <person name="Cohen S.P."/>
        </authorList>
    </citation>
    <scope>NUCLEOTIDE SEQUENCE [LARGE SCALE GENOMIC DNA]</scope>
    <source>
        <strain evidence="1 2">GH-19</strain>
    </source>
</reference>
<gene>
    <name evidence="1" type="ORF">VKT23_020282</name>
</gene>
<protein>
    <submittedName>
        <fullName evidence="1">Uncharacterized protein</fullName>
    </submittedName>
</protein>
<organism evidence="1 2">
    <name type="scientific">Marasmiellus scandens</name>
    <dbReference type="NCBI Taxonomy" id="2682957"/>
    <lineage>
        <taxon>Eukaryota</taxon>
        <taxon>Fungi</taxon>
        <taxon>Dikarya</taxon>
        <taxon>Basidiomycota</taxon>
        <taxon>Agaricomycotina</taxon>
        <taxon>Agaricomycetes</taxon>
        <taxon>Agaricomycetidae</taxon>
        <taxon>Agaricales</taxon>
        <taxon>Marasmiineae</taxon>
        <taxon>Omphalotaceae</taxon>
        <taxon>Marasmiellus</taxon>
    </lineage>
</organism>
<accession>A0ABR1IKP2</accession>
<comment type="caution">
    <text evidence="1">The sequence shown here is derived from an EMBL/GenBank/DDBJ whole genome shotgun (WGS) entry which is preliminary data.</text>
</comment>
<name>A0ABR1IKP2_9AGAR</name>
<dbReference type="Proteomes" id="UP001498398">
    <property type="component" value="Unassembled WGS sequence"/>
</dbReference>
<dbReference type="EMBL" id="JBANRG010000128">
    <property type="protein sequence ID" value="KAK7434281.1"/>
    <property type="molecule type" value="Genomic_DNA"/>
</dbReference>
<evidence type="ECO:0000313" key="1">
    <source>
        <dbReference type="EMBL" id="KAK7434281.1"/>
    </source>
</evidence>
<proteinExistence type="predicted"/>
<keyword evidence="2" id="KW-1185">Reference proteome</keyword>